<reference evidence="9" key="1">
    <citation type="journal article" date="2019" name="Int. J. Syst. Evol. Microbiol.">
        <title>The Global Catalogue of Microorganisms (GCM) 10K type strain sequencing project: providing services to taxonomists for standard genome sequencing and annotation.</title>
        <authorList>
            <consortium name="The Broad Institute Genomics Platform"/>
            <consortium name="The Broad Institute Genome Sequencing Center for Infectious Disease"/>
            <person name="Wu L."/>
            <person name="Ma J."/>
        </authorList>
    </citation>
    <scope>NUCLEOTIDE SEQUENCE [LARGE SCALE GENOMIC DNA]</scope>
    <source>
        <strain evidence="9">JCM 14370</strain>
    </source>
</reference>
<keyword evidence="3 6" id="KW-0378">Hydrolase</keyword>
<dbReference type="RefSeq" id="WP_188998067.1">
    <property type="nucleotide sequence ID" value="NZ_BMOD01000001.1"/>
</dbReference>
<evidence type="ECO:0000256" key="3">
    <source>
        <dbReference type="ARBA" id="ARBA00022801"/>
    </source>
</evidence>
<dbReference type="PANTHER" id="PTHR11804">
    <property type="entry name" value="PROTEASE M3 THIMET OLIGOPEPTIDASE-RELATED"/>
    <property type="match status" value="1"/>
</dbReference>
<comment type="cofactor">
    <cofactor evidence="6">
        <name>Zn(2+)</name>
        <dbReference type="ChEBI" id="CHEBI:29105"/>
    </cofactor>
    <text evidence="6">Binds 1 zinc ion.</text>
</comment>
<dbReference type="InterPro" id="IPR045090">
    <property type="entry name" value="Pept_M3A_M3B"/>
</dbReference>
<evidence type="ECO:0000256" key="4">
    <source>
        <dbReference type="ARBA" id="ARBA00022833"/>
    </source>
</evidence>
<evidence type="ECO:0000256" key="1">
    <source>
        <dbReference type="ARBA" id="ARBA00022670"/>
    </source>
</evidence>
<evidence type="ECO:0000256" key="2">
    <source>
        <dbReference type="ARBA" id="ARBA00022723"/>
    </source>
</evidence>
<keyword evidence="2 6" id="KW-0479">Metal-binding</keyword>
<evidence type="ECO:0000256" key="5">
    <source>
        <dbReference type="ARBA" id="ARBA00023049"/>
    </source>
</evidence>
<dbReference type="CDD" id="cd09606">
    <property type="entry name" value="M3B_PepF"/>
    <property type="match status" value="1"/>
</dbReference>
<sequence length="569" mass="65945">MSTATAVFPSVLTDLGIQWSALEPRYQALQERPLTPENATQFLLDWSDLQREANEAFTILYIRADLNTADAHSREAYLQCIRDLAPRVQSADAALKTRIVQLEGYEPPEDARLILKRFQTEQQIFREENLPLFTELAELSQQYSQLTGSMLVDFQGEQLTVSRVEQLLLSPDRQEREGVWKAWQKARLSIAAKLDGVFLKQLRLRQQLAHNAGFSHFQAYQWKNLHRYDYTPQDCLQFHQSIEQEVVPLARKLLEKHRQGLGVAELKPWDFYWRSQLDSQNRPALQPFKTVEELQSKAEQVFTSLSPELGRQFAQFRQQGAMDLGSRENKMGHAYCAPLTRQKLPFVLQNVVGMSNDVTVTLHEFGHAFHAYTSMKHQRFFWNTLSATEFVEVPSQGMECLALPHLQAFYTPEEIQRITEAQISRVVHVLPWIAFMDAFQDWIYTQDASDITVEKLDQKCRELLGRFQPEPSWAGFEQELGKVWQYYHMFNTPLYYIEYAFSWVGALTLWKHSLQDPQKTLQSYLSAIQLGDSCSVPELYEAAGLQFVFDRQTVHGLMDFLRSQLSDPV</sequence>
<evidence type="ECO:0000313" key="8">
    <source>
        <dbReference type="EMBL" id="GGJ18274.1"/>
    </source>
</evidence>
<accession>A0ABQ2CX18</accession>
<keyword evidence="5 6" id="KW-0482">Metalloprotease</keyword>
<comment type="similarity">
    <text evidence="6">Belongs to the peptidase M3 family.</text>
</comment>
<dbReference type="EMBL" id="BMOD01000001">
    <property type="protein sequence ID" value="GGJ18274.1"/>
    <property type="molecule type" value="Genomic_DNA"/>
</dbReference>
<dbReference type="Proteomes" id="UP000632222">
    <property type="component" value="Unassembled WGS sequence"/>
</dbReference>
<feature type="domain" description="Peptidase M3A/M3B catalytic" evidence="7">
    <location>
        <begin position="167"/>
        <end position="548"/>
    </location>
</feature>
<organism evidence="8 9">
    <name type="scientific">Deinococcus roseus</name>
    <dbReference type="NCBI Taxonomy" id="392414"/>
    <lineage>
        <taxon>Bacteria</taxon>
        <taxon>Thermotogati</taxon>
        <taxon>Deinococcota</taxon>
        <taxon>Deinococci</taxon>
        <taxon>Deinococcales</taxon>
        <taxon>Deinococcaceae</taxon>
        <taxon>Deinococcus</taxon>
    </lineage>
</organism>
<comment type="caution">
    <text evidence="8">The sequence shown here is derived from an EMBL/GenBank/DDBJ whole genome shotgun (WGS) entry which is preliminary data.</text>
</comment>
<name>A0ABQ2CX18_9DEIO</name>
<keyword evidence="9" id="KW-1185">Reference proteome</keyword>
<keyword evidence="1 6" id="KW-0645">Protease</keyword>
<evidence type="ECO:0000259" key="7">
    <source>
        <dbReference type="Pfam" id="PF01432"/>
    </source>
</evidence>
<dbReference type="PANTHER" id="PTHR11804:SF48">
    <property type="entry name" value="PUTATIVE-RELATED"/>
    <property type="match status" value="1"/>
</dbReference>
<dbReference type="Pfam" id="PF01432">
    <property type="entry name" value="Peptidase_M3"/>
    <property type="match status" value="1"/>
</dbReference>
<keyword evidence="4 6" id="KW-0862">Zinc</keyword>
<dbReference type="InterPro" id="IPR001567">
    <property type="entry name" value="Pept_M3A_M3B_dom"/>
</dbReference>
<protein>
    <submittedName>
        <fullName evidence="8">Oligoendopeptidase F</fullName>
    </submittedName>
</protein>
<dbReference type="SUPFAM" id="SSF55486">
    <property type="entry name" value="Metalloproteases ('zincins'), catalytic domain"/>
    <property type="match status" value="1"/>
</dbReference>
<evidence type="ECO:0000256" key="6">
    <source>
        <dbReference type="RuleBase" id="RU003435"/>
    </source>
</evidence>
<evidence type="ECO:0000313" key="9">
    <source>
        <dbReference type="Proteomes" id="UP000632222"/>
    </source>
</evidence>
<dbReference type="Gene3D" id="1.10.1370.30">
    <property type="match status" value="1"/>
</dbReference>
<gene>
    <name evidence="8" type="ORF">GCM10008938_00510</name>
</gene>
<proteinExistence type="inferred from homology"/>